<name>A0AAE9YRM4_9GAMM</name>
<dbReference type="AlphaFoldDB" id="A0AAE9YRM4"/>
<dbReference type="Proteomes" id="UP000032568">
    <property type="component" value="Chromosome"/>
</dbReference>
<organism evidence="1 2">
    <name type="scientific">Thalassomonas actiniarum</name>
    <dbReference type="NCBI Taxonomy" id="485447"/>
    <lineage>
        <taxon>Bacteria</taxon>
        <taxon>Pseudomonadati</taxon>
        <taxon>Pseudomonadota</taxon>
        <taxon>Gammaproteobacteria</taxon>
        <taxon>Alteromonadales</taxon>
        <taxon>Colwelliaceae</taxon>
        <taxon>Thalassomonas</taxon>
    </lineage>
</organism>
<evidence type="ECO:0000313" key="1">
    <source>
        <dbReference type="EMBL" id="WDD99964.1"/>
    </source>
</evidence>
<proteinExistence type="predicted"/>
<evidence type="ECO:0000313" key="2">
    <source>
        <dbReference type="Proteomes" id="UP000032568"/>
    </source>
</evidence>
<reference evidence="1 2" key="2">
    <citation type="journal article" date="2022" name="Mar. Drugs">
        <title>Bioassay-Guided Fractionation Leads to the Detection of Cholic Acid Generated by the Rare Thalassomonas sp.</title>
        <authorList>
            <person name="Pheiffer F."/>
            <person name="Schneider Y.K."/>
            <person name="Hansen E.H."/>
            <person name="Andersen J.H."/>
            <person name="Isaksson J."/>
            <person name="Busche T."/>
            <person name="R C."/>
            <person name="Kalinowski J."/>
            <person name="Zyl L.V."/>
            <person name="Trindade M."/>
        </authorList>
    </citation>
    <scope>NUCLEOTIDE SEQUENCE [LARGE SCALE GENOMIC DNA]</scope>
    <source>
        <strain evidence="1 2">A5K-106</strain>
    </source>
</reference>
<accession>A0AAE9YRM4</accession>
<keyword evidence="2" id="KW-1185">Reference proteome</keyword>
<gene>
    <name evidence="1" type="ORF">SG35_004695</name>
</gene>
<sequence length="111" mass="12279">MSWFYLCCGAGAFFIRDDNADSSYAGVFLILLNQYGDFLSVTKHLYDWHFAIEAVALWLFTGLVSPVGNGGGSKIKTARDSFLVKFAGRLKVFIVQALDFARQSQSPRGLS</sequence>
<protein>
    <submittedName>
        <fullName evidence="1">Uncharacterized protein</fullName>
    </submittedName>
</protein>
<dbReference type="KEGG" id="tact:SG35_004695"/>
<reference evidence="1 2" key="1">
    <citation type="journal article" date="2015" name="Genome Announc.">
        <title>Draft Genome Sequences of Marine Isolates of Thalassomonas viridans and Thalassomonas actiniarum.</title>
        <authorList>
            <person name="Olonade I."/>
            <person name="van Zyl L.J."/>
            <person name="Trindade M."/>
        </authorList>
    </citation>
    <scope>NUCLEOTIDE SEQUENCE [LARGE SCALE GENOMIC DNA]</scope>
    <source>
        <strain evidence="1 2">A5K-106</strain>
    </source>
</reference>
<dbReference type="EMBL" id="CP059735">
    <property type="protein sequence ID" value="WDD99964.1"/>
    <property type="molecule type" value="Genomic_DNA"/>
</dbReference>
<dbReference type="RefSeq" id="WP_152646535.1">
    <property type="nucleotide sequence ID" value="NZ_CP059735.1"/>
</dbReference>